<proteinExistence type="predicted"/>
<keyword evidence="2" id="KW-1185">Reference proteome</keyword>
<sequence length="51" mass="5414">MNDRKIAIISAAIGAWEESQGLEAPPVDNGRLLAVITAAMNVYLDTDKATV</sequence>
<accession>A0ABZ2J3J3</accession>
<dbReference type="Proteomes" id="UP001375370">
    <property type="component" value="Chromosome"/>
</dbReference>
<gene>
    <name evidence="1" type="ORF">V8247_06370</name>
</gene>
<name>A0ABZ2J3J3_9CHLR</name>
<reference evidence="1 2" key="1">
    <citation type="submission" date="2024-03" db="EMBL/GenBank/DDBJ databases">
        <title>A Dehalogenimonas Isolated from Estuarine Sediments Dihaloeliminates Chlorinated Alkanes.</title>
        <authorList>
            <person name="Yang Y."/>
            <person name="Wang H."/>
        </authorList>
    </citation>
    <scope>NUCLEOTIDE SEQUENCE [LARGE SCALE GENOMIC DNA]</scope>
    <source>
        <strain evidence="1 2">W</strain>
    </source>
</reference>
<evidence type="ECO:0000313" key="1">
    <source>
        <dbReference type="EMBL" id="WWX24883.1"/>
    </source>
</evidence>
<evidence type="ECO:0000313" key="2">
    <source>
        <dbReference type="Proteomes" id="UP001375370"/>
    </source>
</evidence>
<dbReference type="RefSeq" id="WP_338737008.1">
    <property type="nucleotide sequence ID" value="NZ_CP146612.1"/>
</dbReference>
<protein>
    <submittedName>
        <fullName evidence="1">Uncharacterized protein</fullName>
    </submittedName>
</protein>
<dbReference type="EMBL" id="CP146612">
    <property type="protein sequence ID" value="WWX24883.1"/>
    <property type="molecule type" value="Genomic_DNA"/>
</dbReference>
<organism evidence="1 2">
    <name type="scientific">Candidatus Dehalogenimonas loeffleri</name>
    <dbReference type="NCBI Taxonomy" id="3127115"/>
    <lineage>
        <taxon>Bacteria</taxon>
        <taxon>Bacillati</taxon>
        <taxon>Chloroflexota</taxon>
        <taxon>Dehalococcoidia</taxon>
        <taxon>Dehalococcoidales</taxon>
        <taxon>Dehalococcoidaceae</taxon>
        <taxon>Dehalogenimonas</taxon>
    </lineage>
</organism>